<organism evidence="1 2">
    <name type="scientific">Brassica napus</name>
    <name type="common">Rape</name>
    <dbReference type="NCBI Taxonomy" id="3708"/>
    <lineage>
        <taxon>Eukaryota</taxon>
        <taxon>Viridiplantae</taxon>
        <taxon>Streptophyta</taxon>
        <taxon>Embryophyta</taxon>
        <taxon>Tracheophyta</taxon>
        <taxon>Spermatophyta</taxon>
        <taxon>Magnoliopsida</taxon>
        <taxon>eudicotyledons</taxon>
        <taxon>Gunneridae</taxon>
        <taxon>Pentapetalae</taxon>
        <taxon>rosids</taxon>
        <taxon>malvids</taxon>
        <taxon>Brassicales</taxon>
        <taxon>Brassicaceae</taxon>
        <taxon>Brassiceae</taxon>
        <taxon>Brassica</taxon>
    </lineage>
</organism>
<accession>A0ABQ8E8L8</accession>
<dbReference type="EMBL" id="JAGKQM010000002">
    <property type="protein sequence ID" value="KAH0937999.1"/>
    <property type="molecule type" value="Genomic_DNA"/>
</dbReference>
<name>A0ABQ8E8L8_BRANA</name>
<evidence type="ECO:0000313" key="2">
    <source>
        <dbReference type="Proteomes" id="UP000824890"/>
    </source>
</evidence>
<comment type="caution">
    <text evidence="1">The sequence shown here is derived from an EMBL/GenBank/DDBJ whole genome shotgun (WGS) entry which is preliminary data.</text>
</comment>
<gene>
    <name evidence="1" type="ORF">HID58_005460</name>
</gene>
<proteinExistence type="predicted"/>
<protein>
    <submittedName>
        <fullName evidence="1">Uncharacterized protein</fullName>
    </submittedName>
</protein>
<keyword evidence="2" id="KW-1185">Reference proteome</keyword>
<evidence type="ECO:0000313" key="1">
    <source>
        <dbReference type="EMBL" id="KAH0937999.1"/>
    </source>
</evidence>
<sequence>MNTGFRTLLNELTIRYQIKIYTRRFDQHARISSGCAL</sequence>
<dbReference type="Proteomes" id="UP000824890">
    <property type="component" value="Unassembled WGS sequence"/>
</dbReference>
<reference evidence="1 2" key="1">
    <citation type="submission" date="2021-05" db="EMBL/GenBank/DDBJ databases">
        <title>Genome Assembly of Synthetic Allotetraploid Brassica napus Reveals Homoeologous Exchanges between Subgenomes.</title>
        <authorList>
            <person name="Davis J.T."/>
        </authorList>
    </citation>
    <scope>NUCLEOTIDE SEQUENCE [LARGE SCALE GENOMIC DNA]</scope>
    <source>
        <strain evidence="2">cv. Da-Ae</strain>
        <tissue evidence="1">Seedling</tissue>
    </source>
</reference>